<protein>
    <submittedName>
        <fullName evidence="8">High mobility group protein B1</fullName>
    </submittedName>
</protein>
<dbReference type="SUPFAM" id="SSF47095">
    <property type="entry name" value="HMG-box"/>
    <property type="match status" value="1"/>
</dbReference>
<comment type="caution">
    <text evidence="8">The sequence shown here is derived from an EMBL/GenBank/DDBJ whole genome shotgun (WGS) entry which is preliminary data.</text>
</comment>
<feature type="region of interest" description="Disordered" evidence="7">
    <location>
        <begin position="30"/>
        <end position="79"/>
    </location>
</feature>
<keyword evidence="4" id="KW-0677">Repeat</keyword>
<comment type="similarity">
    <text evidence="2">Belongs to the HMGB family.</text>
</comment>
<proteinExistence type="inferred from homology"/>
<reference evidence="8" key="1">
    <citation type="submission" date="2020-03" db="EMBL/GenBank/DDBJ databases">
        <title>Studies in the Genomics of Life Span.</title>
        <authorList>
            <person name="Glass D."/>
        </authorList>
    </citation>
    <scope>NUCLEOTIDE SEQUENCE</scope>
    <source>
        <strain evidence="8">SUZIE</strain>
        <tissue evidence="8">Muscle</tissue>
    </source>
</reference>
<keyword evidence="6" id="KW-0539">Nucleus</keyword>
<comment type="subcellular location">
    <subcellularLocation>
        <location evidence="1">Chromosome</location>
    </subcellularLocation>
</comment>
<keyword evidence="9" id="KW-1185">Reference proteome</keyword>
<dbReference type="AlphaFoldDB" id="A0AA41SVH8"/>
<gene>
    <name evidence="8" type="ORF">SUZIE_127205</name>
</gene>
<dbReference type="EMBL" id="JAATJV010224246">
    <property type="protein sequence ID" value="MBZ3874291.1"/>
    <property type="molecule type" value="Genomic_DNA"/>
</dbReference>
<accession>A0AA41SVH8</accession>
<evidence type="ECO:0000256" key="6">
    <source>
        <dbReference type="ARBA" id="ARBA00023242"/>
    </source>
</evidence>
<evidence type="ECO:0000256" key="1">
    <source>
        <dbReference type="ARBA" id="ARBA00004286"/>
    </source>
</evidence>
<evidence type="ECO:0000313" key="8">
    <source>
        <dbReference type="EMBL" id="MBZ3874291.1"/>
    </source>
</evidence>
<evidence type="ECO:0000313" key="9">
    <source>
        <dbReference type="Proteomes" id="UP001166674"/>
    </source>
</evidence>
<dbReference type="PANTHER" id="PTHR48112">
    <property type="entry name" value="HIGH MOBILITY GROUP PROTEIN DSP1"/>
    <property type="match status" value="1"/>
</dbReference>
<sequence length="79" mass="9239">MSAKQKGKCEELAKANMTCYEREMQTYVRPTGETQKKLKNPKGPRRPPSASFLYCSENHPKTKRGHPLEMLQRTWRDVE</sequence>
<evidence type="ECO:0000256" key="5">
    <source>
        <dbReference type="ARBA" id="ARBA00023125"/>
    </source>
</evidence>
<dbReference type="GO" id="GO:0005694">
    <property type="term" value="C:chromosome"/>
    <property type="evidence" value="ECO:0007669"/>
    <property type="project" value="UniProtKB-SubCell"/>
</dbReference>
<keyword evidence="3" id="KW-0158">Chromosome</keyword>
<dbReference type="Gene3D" id="1.10.30.10">
    <property type="entry name" value="High mobility group box domain"/>
    <property type="match status" value="1"/>
</dbReference>
<dbReference type="GO" id="GO:0003677">
    <property type="term" value="F:DNA binding"/>
    <property type="evidence" value="ECO:0007669"/>
    <property type="project" value="UniProtKB-KW"/>
</dbReference>
<keyword evidence="5" id="KW-0238">DNA-binding</keyword>
<dbReference type="InterPro" id="IPR036910">
    <property type="entry name" value="HMG_box_dom_sf"/>
</dbReference>
<evidence type="ECO:0000256" key="4">
    <source>
        <dbReference type="ARBA" id="ARBA00022737"/>
    </source>
</evidence>
<organism evidence="8 9">
    <name type="scientific">Sciurus carolinensis</name>
    <name type="common">Eastern gray squirrel</name>
    <dbReference type="NCBI Taxonomy" id="30640"/>
    <lineage>
        <taxon>Eukaryota</taxon>
        <taxon>Metazoa</taxon>
        <taxon>Chordata</taxon>
        <taxon>Craniata</taxon>
        <taxon>Vertebrata</taxon>
        <taxon>Euteleostomi</taxon>
        <taxon>Mammalia</taxon>
        <taxon>Eutheria</taxon>
        <taxon>Euarchontoglires</taxon>
        <taxon>Glires</taxon>
        <taxon>Rodentia</taxon>
        <taxon>Sciuromorpha</taxon>
        <taxon>Sciuridae</taxon>
        <taxon>Sciurinae</taxon>
        <taxon>Sciurini</taxon>
        <taxon>Sciurus</taxon>
    </lineage>
</organism>
<evidence type="ECO:0000256" key="7">
    <source>
        <dbReference type="SAM" id="MobiDB-lite"/>
    </source>
</evidence>
<dbReference type="Proteomes" id="UP001166674">
    <property type="component" value="Unassembled WGS sequence"/>
</dbReference>
<dbReference type="GO" id="GO:0006357">
    <property type="term" value="P:regulation of transcription by RNA polymerase II"/>
    <property type="evidence" value="ECO:0007669"/>
    <property type="project" value="TreeGrafter"/>
</dbReference>
<dbReference type="InterPro" id="IPR050342">
    <property type="entry name" value="HMGB"/>
</dbReference>
<dbReference type="PANTHER" id="PTHR48112:SF12">
    <property type="entry name" value="HIGH MOBILITY GROUP PROTEIN B1-LIKE 1-RELATED"/>
    <property type="match status" value="1"/>
</dbReference>
<evidence type="ECO:0000256" key="3">
    <source>
        <dbReference type="ARBA" id="ARBA00022454"/>
    </source>
</evidence>
<evidence type="ECO:0000256" key="2">
    <source>
        <dbReference type="ARBA" id="ARBA00008774"/>
    </source>
</evidence>
<name>A0AA41SVH8_SCICA</name>